<comment type="cofactor">
    <cofactor evidence="2">
        <name>Mg(2+)</name>
        <dbReference type="ChEBI" id="CHEBI:18420"/>
    </cofactor>
</comment>
<evidence type="ECO:0000256" key="6">
    <source>
        <dbReference type="ARBA" id="ARBA00032162"/>
    </source>
</evidence>
<dbReference type="EMBL" id="JACHNZ010000033">
    <property type="protein sequence ID" value="MBB4633055.1"/>
    <property type="molecule type" value="Genomic_DNA"/>
</dbReference>
<sequence length="166" mass="17955">MTETTVWKGRFLETVVDGRWEYVRRARGIGAAVILAVTDANEIVLVEQYRVPLGTSCLELPAGLVGDDGPEETLAAARRELEEETGFRAETLEDMGVFTSSPGMTSEHFTLVRAKGLVRVGPGGGIDSENITVHCVPLPALPAFIADKRRAGMMIDVRLLAAMTLL</sequence>
<evidence type="ECO:0000313" key="9">
    <source>
        <dbReference type="EMBL" id="MBB4633055.1"/>
    </source>
</evidence>
<dbReference type="PANTHER" id="PTHR11839">
    <property type="entry name" value="UDP/ADP-SUGAR PYROPHOSPHATASE"/>
    <property type="match status" value="1"/>
</dbReference>
<dbReference type="GO" id="GO:0016787">
    <property type="term" value="F:hydrolase activity"/>
    <property type="evidence" value="ECO:0007669"/>
    <property type="project" value="UniProtKB-KW"/>
</dbReference>
<name>A0A7W7B2X6_9SPHN</name>
<accession>A0A7W7B2X6</accession>
<comment type="similarity">
    <text evidence="3">Belongs to the Nudix hydrolase family. NudK subfamily.</text>
</comment>
<dbReference type="InterPro" id="IPR015797">
    <property type="entry name" value="NUDIX_hydrolase-like_dom_sf"/>
</dbReference>
<keyword evidence="5 9" id="KW-0378">Hydrolase</keyword>
<reference evidence="9 10" key="1">
    <citation type="submission" date="2020-08" db="EMBL/GenBank/DDBJ databases">
        <title>Genomic Encyclopedia of Type Strains, Phase IV (KMG-IV): sequencing the most valuable type-strain genomes for metagenomic binning, comparative biology and taxonomic classification.</title>
        <authorList>
            <person name="Goeker M."/>
        </authorList>
    </citation>
    <scope>NUCLEOTIDE SEQUENCE [LARGE SCALE GENOMIC DNA]</scope>
    <source>
        <strain evidence="9 10">DSM 17328</strain>
    </source>
</reference>
<dbReference type="GO" id="GO:0019693">
    <property type="term" value="P:ribose phosphate metabolic process"/>
    <property type="evidence" value="ECO:0007669"/>
    <property type="project" value="TreeGrafter"/>
</dbReference>
<evidence type="ECO:0000259" key="8">
    <source>
        <dbReference type="PROSITE" id="PS51462"/>
    </source>
</evidence>
<evidence type="ECO:0000256" key="5">
    <source>
        <dbReference type="ARBA" id="ARBA00022801"/>
    </source>
</evidence>
<proteinExistence type="inferred from homology"/>
<evidence type="ECO:0000256" key="1">
    <source>
        <dbReference type="ARBA" id="ARBA00000847"/>
    </source>
</evidence>
<dbReference type="GO" id="GO:0006753">
    <property type="term" value="P:nucleoside phosphate metabolic process"/>
    <property type="evidence" value="ECO:0007669"/>
    <property type="project" value="TreeGrafter"/>
</dbReference>
<gene>
    <name evidence="9" type="ORF">GGQ98_002684</name>
</gene>
<organism evidence="9 10">
    <name type="scientific">Sphingosinicella soli</name>
    <dbReference type="NCBI Taxonomy" id="333708"/>
    <lineage>
        <taxon>Bacteria</taxon>
        <taxon>Pseudomonadati</taxon>
        <taxon>Pseudomonadota</taxon>
        <taxon>Alphaproteobacteria</taxon>
        <taxon>Sphingomonadales</taxon>
        <taxon>Sphingosinicellaceae</taxon>
        <taxon>Sphingosinicella</taxon>
    </lineage>
</organism>
<comment type="caution">
    <text evidence="9">The sequence shown here is derived from an EMBL/GenBank/DDBJ whole genome shotgun (WGS) entry which is preliminary data.</text>
</comment>
<evidence type="ECO:0000313" key="10">
    <source>
        <dbReference type="Proteomes" id="UP000566324"/>
    </source>
</evidence>
<dbReference type="PROSITE" id="PS51462">
    <property type="entry name" value="NUDIX"/>
    <property type="match status" value="1"/>
</dbReference>
<dbReference type="Proteomes" id="UP000566324">
    <property type="component" value="Unassembled WGS sequence"/>
</dbReference>
<evidence type="ECO:0000256" key="2">
    <source>
        <dbReference type="ARBA" id="ARBA00001946"/>
    </source>
</evidence>
<dbReference type="Pfam" id="PF00293">
    <property type="entry name" value="NUDIX"/>
    <property type="match status" value="1"/>
</dbReference>
<evidence type="ECO:0000256" key="7">
    <source>
        <dbReference type="ARBA" id="ARBA00032272"/>
    </source>
</evidence>
<dbReference type="RefSeq" id="WP_184070313.1">
    <property type="nucleotide sequence ID" value="NZ_JACHNZ010000033.1"/>
</dbReference>
<feature type="domain" description="Nudix hydrolase" evidence="8">
    <location>
        <begin position="26"/>
        <end position="159"/>
    </location>
</feature>
<keyword evidence="10" id="KW-1185">Reference proteome</keyword>
<evidence type="ECO:0000256" key="3">
    <source>
        <dbReference type="ARBA" id="ARBA00007275"/>
    </source>
</evidence>
<comment type="catalytic activity">
    <reaction evidence="1">
        <text>GDP-alpha-D-mannose + H2O = alpha-D-mannose 1-phosphate + GMP + 2 H(+)</text>
        <dbReference type="Rhea" id="RHEA:27978"/>
        <dbReference type="ChEBI" id="CHEBI:15377"/>
        <dbReference type="ChEBI" id="CHEBI:15378"/>
        <dbReference type="ChEBI" id="CHEBI:57527"/>
        <dbReference type="ChEBI" id="CHEBI:58115"/>
        <dbReference type="ChEBI" id="CHEBI:58409"/>
    </reaction>
</comment>
<dbReference type="AlphaFoldDB" id="A0A7W7B2X6"/>
<dbReference type="SUPFAM" id="SSF55811">
    <property type="entry name" value="Nudix"/>
    <property type="match status" value="1"/>
</dbReference>
<dbReference type="InterPro" id="IPR000086">
    <property type="entry name" value="NUDIX_hydrolase_dom"/>
</dbReference>
<protein>
    <recommendedName>
        <fullName evidence="4">GDP-mannose pyrophosphatase</fullName>
    </recommendedName>
    <alternativeName>
        <fullName evidence="6">GDP-mannose hydrolase</fullName>
    </alternativeName>
    <alternativeName>
        <fullName evidence="7">GDPMK</fullName>
    </alternativeName>
</protein>
<dbReference type="Gene3D" id="3.90.79.10">
    <property type="entry name" value="Nucleoside Triphosphate Pyrophosphohydrolase"/>
    <property type="match status" value="1"/>
</dbReference>
<dbReference type="CDD" id="cd03424">
    <property type="entry name" value="NUDIX_ADPRase_Nudt5_UGPPase_Nudt14"/>
    <property type="match status" value="1"/>
</dbReference>
<dbReference type="PANTHER" id="PTHR11839:SF18">
    <property type="entry name" value="NUDIX HYDROLASE DOMAIN-CONTAINING PROTEIN"/>
    <property type="match status" value="1"/>
</dbReference>
<evidence type="ECO:0000256" key="4">
    <source>
        <dbReference type="ARBA" id="ARBA00016377"/>
    </source>
</evidence>